<dbReference type="STRING" id="494016.SAMN04487965_2344"/>
<dbReference type="GO" id="GO:0003755">
    <property type="term" value="F:peptidyl-prolyl cis-trans isomerase activity"/>
    <property type="evidence" value="ECO:0007669"/>
    <property type="project" value="InterPro"/>
</dbReference>
<dbReference type="OrthoDB" id="196786at2"/>
<evidence type="ECO:0000313" key="3">
    <source>
        <dbReference type="Proteomes" id="UP000184170"/>
    </source>
</evidence>
<dbReference type="Pfam" id="PF13145">
    <property type="entry name" value="Rotamase_2"/>
    <property type="match status" value="1"/>
</dbReference>
<feature type="domain" description="PpiC" evidence="1">
    <location>
        <begin position="116"/>
        <end position="239"/>
    </location>
</feature>
<dbReference type="InterPro" id="IPR000297">
    <property type="entry name" value="PPIase_PpiC"/>
</dbReference>
<dbReference type="InterPro" id="IPR027304">
    <property type="entry name" value="Trigger_fact/SurA_dom_sf"/>
</dbReference>
<dbReference type="EMBL" id="FQVA01000002">
    <property type="protein sequence ID" value="SHF59550.1"/>
    <property type="molecule type" value="Genomic_DNA"/>
</dbReference>
<gene>
    <name evidence="2" type="ORF">SAMN04487965_2344</name>
</gene>
<dbReference type="SUPFAM" id="SSF109998">
    <property type="entry name" value="Triger factor/SurA peptide-binding domain-like"/>
    <property type="match status" value="1"/>
</dbReference>
<dbReference type="RefSeq" id="WP_073275297.1">
    <property type="nucleotide sequence ID" value="NZ_FQVA01000002.1"/>
</dbReference>
<proteinExistence type="predicted"/>
<evidence type="ECO:0000259" key="1">
    <source>
        <dbReference type="Pfam" id="PF13145"/>
    </source>
</evidence>
<organism evidence="2 3">
    <name type="scientific">Microbulbifer donghaiensis</name>
    <dbReference type="NCBI Taxonomy" id="494016"/>
    <lineage>
        <taxon>Bacteria</taxon>
        <taxon>Pseudomonadati</taxon>
        <taxon>Pseudomonadota</taxon>
        <taxon>Gammaproteobacteria</taxon>
        <taxon>Cellvibrionales</taxon>
        <taxon>Microbulbiferaceae</taxon>
        <taxon>Microbulbifer</taxon>
    </lineage>
</organism>
<sequence length="284" mass="32172">MSNKLLGDPLVHFMLIGGLLFGINALFSEENAARDEIVVSQSQIDHLAAVFERGWQRPPSEGELDGLVENFIREEVLYREAQKLGLDQNDTVIRRRLRMKMEFLARDLVNAVEPGDTVLQTYFGEHRESYRQPARLTFRQLYFDSGARASASDDARSALIQLNNGAEADDFGDSNLLRAEYTEESAGRVDRLFGEGFAAQLGELPSGRWAGPLQSAYGLHLVYLEAYEPQRPAAFAPVRAQVLRDWQLEEQKNILRRQYEAYRATYDVRIEGELRDGTGQVAQQ</sequence>
<keyword evidence="3" id="KW-1185">Reference proteome</keyword>
<accession>A0A1M5CXU3</accession>
<evidence type="ECO:0000313" key="2">
    <source>
        <dbReference type="EMBL" id="SHF59550.1"/>
    </source>
</evidence>
<dbReference type="Proteomes" id="UP000184170">
    <property type="component" value="Unassembled WGS sequence"/>
</dbReference>
<reference evidence="3" key="1">
    <citation type="submission" date="2016-11" db="EMBL/GenBank/DDBJ databases">
        <authorList>
            <person name="Varghese N."/>
            <person name="Submissions S."/>
        </authorList>
    </citation>
    <scope>NUCLEOTIDE SEQUENCE [LARGE SCALE GENOMIC DNA]</scope>
    <source>
        <strain evidence="3">CGMCC 1.7063</strain>
    </source>
</reference>
<dbReference type="AlphaFoldDB" id="A0A1M5CXU3"/>
<protein>
    <submittedName>
        <fullName evidence="2">PPIC-type PPIASE domain-containing protein</fullName>
    </submittedName>
</protein>
<name>A0A1M5CXU3_9GAMM</name>